<dbReference type="InterPro" id="IPR052059">
    <property type="entry name" value="CR_Ser/Thr_kinase"/>
</dbReference>
<evidence type="ECO:0000313" key="7">
    <source>
        <dbReference type="EMBL" id="URE25684.1"/>
    </source>
</evidence>
<dbReference type="PANTHER" id="PTHR47973">
    <property type="entry name" value="CYSTEINE-RICH RECEPTOR-LIKE PROTEIN KINASE 3"/>
    <property type="match status" value="1"/>
</dbReference>
<keyword evidence="8" id="KW-1185">Reference proteome</keyword>
<evidence type="ECO:0000256" key="3">
    <source>
        <dbReference type="ARBA" id="ARBA00022777"/>
    </source>
</evidence>
<dbReference type="GO" id="GO:0004672">
    <property type="term" value="F:protein kinase activity"/>
    <property type="evidence" value="ECO:0007669"/>
    <property type="project" value="InterPro"/>
</dbReference>
<accession>A0A9E7KS62</accession>
<evidence type="ECO:0000256" key="1">
    <source>
        <dbReference type="ARBA" id="ARBA00022679"/>
    </source>
</evidence>
<proteinExistence type="predicted"/>
<evidence type="ECO:0000256" key="2">
    <source>
        <dbReference type="ARBA" id="ARBA00022741"/>
    </source>
</evidence>
<dbReference type="InterPro" id="IPR011009">
    <property type="entry name" value="Kinase-like_dom_sf"/>
</dbReference>
<keyword evidence="3" id="KW-0418">Kinase</keyword>
<keyword evidence="4" id="KW-0067">ATP-binding</keyword>
<gene>
    <name evidence="7" type="ORF">MUK42_12181</name>
</gene>
<dbReference type="GO" id="GO:0005524">
    <property type="term" value="F:ATP binding"/>
    <property type="evidence" value="ECO:0007669"/>
    <property type="project" value="UniProtKB-KW"/>
</dbReference>
<feature type="domain" description="Protein kinase" evidence="6">
    <location>
        <begin position="1"/>
        <end position="121"/>
    </location>
</feature>
<feature type="region of interest" description="Disordered" evidence="5">
    <location>
        <begin position="146"/>
        <end position="173"/>
    </location>
</feature>
<dbReference type="SUPFAM" id="SSF56112">
    <property type="entry name" value="Protein kinase-like (PK-like)"/>
    <property type="match status" value="1"/>
</dbReference>
<dbReference type="Pfam" id="PF00069">
    <property type="entry name" value="Pkinase"/>
    <property type="match status" value="1"/>
</dbReference>
<evidence type="ECO:0000256" key="4">
    <source>
        <dbReference type="ARBA" id="ARBA00022840"/>
    </source>
</evidence>
<dbReference type="Gene3D" id="1.10.510.10">
    <property type="entry name" value="Transferase(Phosphotransferase) domain 1"/>
    <property type="match status" value="1"/>
</dbReference>
<evidence type="ECO:0000313" key="8">
    <source>
        <dbReference type="Proteomes" id="UP001055439"/>
    </source>
</evidence>
<reference evidence="7" key="1">
    <citation type="submission" date="2022-05" db="EMBL/GenBank/DDBJ databases">
        <title>The Musa troglodytarum L. genome provides insights into the mechanism of non-climacteric behaviour and enrichment of carotenoids.</title>
        <authorList>
            <person name="Wang J."/>
        </authorList>
    </citation>
    <scope>NUCLEOTIDE SEQUENCE</scope>
    <source>
        <tissue evidence="7">Leaf</tissue>
    </source>
</reference>
<keyword evidence="1" id="KW-0808">Transferase</keyword>
<dbReference type="EMBL" id="CP097510">
    <property type="protein sequence ID" value="URE25684.1"/>
    <property type="molecule type" value="Genomic_DNA"/>
</dbReference>
<keyword evidence="2" id="KW-0547">Nucleotide-binding</keyword>
<feature type="compositionally biased region" description="Basic residues" evidence="5">
    <location>
        <begin position="148"/>
        <end position="159"/>
    </location>
</feature>
<feature type="compositionally biased region" description="Basic and acidic residues" evidence="5">
    <location>
        <begin position="160"/>
        <end position="173"/>
    </location>
</feature>
<dbReference type="InterPro" id="IPR000719">
    <property type="entry name" value="Prot_kinase_dom"/>
</dbReference>
<protein>
    <submittedName>
        <fullName evidence="7">Leucine rich repeat N-terminal domain</fullName>
    </submittedName>
</protein>
<evidence type="ECO:0000256" key="5">
    <source>
        <dbReference type="SAM" id="MobiDB-lite"/>
    </source>
</evidence>
<name>A0A9E7KS62_9LILI</name>
<sequence>MLVKPGEPDTVSVIAGSFGYMAPECGYSRRLNEKVDVYSFGVVLLELTTGREANNDGEQCNLAEWAWQQLQEEAELSDAIDTAIRDSPYKDDMTTVLLGLLCTETLPSRRPSMNEVLQILLRCHRAGGVGYSPIAEQDVAAPLLRAHTGSRRQKPSHGGRRGDHDDHIMACNV</sequence>
<dbReference type="AlphaFoldDB" id="A0A9E7KS62"/>
<dbReference type="OrthoDB" id="4062651at2759"/>
<organism evidence="7 8">
    <name type="scientific">Musa troglodytarum</name>
    <name type="common">fe'i banana</name>
    <dbReference type="NCBI Taxonomy" id="320322"/>
    <lineage>
        <taxon>Eukaryota</taxon>
        <taxon>Viridiplantae</taxon>
        <taxon>Streptophyta</taxon>
        <taxon>Embryophyta</taxon>
        <taxon>Tracheophyta</taxon>
        <taxon>Spermatophyta</taxon>
        <taxon>Magnoliopsida</taxon>
        <taxon>Liliopsida</taxon>
        <taxon>Zingiberales</taxon>
        <taxon>Musaceae</taxon>
        <taxon>Musa</taxon>
    </lineage>
</organism>
<dbReference type="Proteomes" id="UP001055439">
    <property type="component" value="Chromosome 8"/>
</dbReference>
<evidence type="ECO:0000259" key="6">
    <source>
        <dbReference type="PROSITE" id="PS50011"/>
    </source>
</evidence>
<dbReference type="PROSITE" id="PS50011">
    <property type="entry name" value="PROTEIN_KINASE_DOM"/>
    <property type="match status" value="1"/>
</dbReference>